<dbReference type="Gene3D" id="3.30.200.20">
    <property type="entry name" value="Phosphorylase Kinase, domain 1"/>
    <property type="match status" value="1"/>
</dbReference>
<dbReference type="SMART" id="SM00220">
    <property type="entry name" value="S_TKc"/>
    <property type="match status" value="1"/>
</dbReference>
<dbReference type="InterPro" id="IPR011009">
    <property type="entry name" value="Kinase-like_dom_sf"/>
</dbReference>
<evidence type="ECO:0000256" key="1">
    <source>
        <dbReference type="ARBA" id="ARBA00022679"/>
    </source>
</evidence>
<dbReference type="PANTHER" id="PTHR47973">
    <property type="entry name" value="CYSTEINE-RICH RECEPTOR-LIKE PROTEIN KINASE 3"/>
    <property type="match status" value="1"/>
</dbReference>
<name>A0ABP1AFX6_9BRYO</name>
<keyword evidence="3" id="KW-0418">Kinase</keyword>
<evidence type="ECO:0000256" key="6">
    <source>
        <dbReference type="RuleBase" id="RU000304"/>
    </source>
</evidence>
<keyword evidence="9" id="KW-1185">Reference proteome</keyword>
<dbReference type="CDD" id="cd14066">
    <property type="entry name" value="STKc_IRAK"/>
    <property type="match status" value="1"/>
</dbReference>
<evidence type="ECO:0000313" key="8">
    <source>
        <dbReference type="EMBL" id="CAK9861430.1"/>
    </source>
</evidence>
<keyword evidence="1" id="KW-0808">Transferase</keyword>
<feature type="domain" description="Protein kinase" evidence="7">
    <location>
        <begin position="46"/>
        <end position="333"/>
    </location>
</feature>
<evidence type="ECO:0000259" key="7">
    <source>
        <dbReference type="PROSITE" id="PS50011"/>
    </source>
</evidence>
<dbReference type="InterPro" id="IPR008271">
    <property type="entry name" value="Ser/Thr_kinase_AS"/>
</dbReference>
<evidence type="ECO:0000256" key="4">
    <source>
        <dbReference type="ARBA" id="ARBA00022840"/>
    </source>
</evidence>
<comment type="similarity">
    <text evidence="6">Belongs to the protein kinase superfamily.</text>
</comment>
<evidence type="ECO:0000256" key="2">
    <source>
        <dbReference type="ARBA" id="ARBA00022741"/>
    </source>
</evidence>
<dbReference type="InterPro" id="IPR000719">
    <property type="entry name" value="Prot_kinase_dom"/>
</dbReference>
<keyword evidence="4 5" id="KW-0067">ATP-binding</keyword>
<feature type="binding site" evidence="5">
    <location>
        <position position="74"/>
    </location>
    <ligand>
        <name>ATP</name>
        <dbReference type="ChEBI" id="CHEBI:30616"/>
    </ligand>
</feature>
<proteinExistence type="inferred from homology"/>
<dbReference type="EMBL" id="OZ023713">
    <property type="protein sequence ID" value="CAK9861430.1"/>
    <property type="molecule type" value="Genomic_DNA"/>
</dbReference>
<gene>
    <name evidence="8" type="ORF">CSSPJE1EN2_LOCUS4425</name>
</gene>
<keyword evidence="6" id="KW-0723">Serine/threonine-protein kinase</keyword>
<dbReference type="PROSITE" id="PS00107">
    <property type="entry name" value="PROTEIN_KINASE_ATP"/>
    <property type="match status" value="1"/>
</dbReference>
<protein>
    <recommendedName>
        <fullName evidence="7">Protein kinase domain-containing protein</fullName>
    </recommendedName>
</protein>
<dbReference type="PIRSF" id="PIRSF000654">
    <property type="entry name" value="Integrin-linked_kinase"/>
    <property type="match status" value="1"/>
</dbReference>
<dbReference type="InterPro" id="IPR017441">
    <property type="entry name" value="Protein_kinase_ATP_BS"/>
</dbReference>
<keyword evidence="2 5" id="KW-0547">Nucleotide-binding</keyword>
<dbReference type="Gene3D" id="1.10.510.10">
    <property type="entry name" value="Transferase(Phosphotransferase) domain 1"/>
    <property type="match status" value="1"/>
</dbReference>
<evidence type="ECO:0000256" key="3">
    <source>
        <dbReference type="ARBA" id="ARBA00022777"/>
    </source>
</evidence>
<dbReference type="PROSITE" id="PS00108">
    <property type="entry name" value="PROTEIN_KINASE_ST"/>
    <property type="match status" value="1"/>
</dbReference>
<reference evidence="8" key="1">
    <citation type="submission" date="2024-03" db="EMBL/GenBank/DDBJ databases">
        <authorList>
            <consortium name="ELIXIR-Norway"/>
            <consortium name="Elixir Norway"/>
        </authorList>
    </citation>
    <scope>NUCLEOTIDE SEQUENCE</scope>
</reference>
<sequence>MICGLILWKYYMQTLVLRKTKKEIAKLEVQPILYTYNELRAITNNFHDDNELGKGSFGVVYKGTFPDGRHVAVKRMRNSPKGFAEFLNEVKAITGISHKNLVKLKGYCVRDEKVILVYEYVENKDLHEALFQHTEQTKNALISKWSTRFKICVGIAQGLTYLHEEVTPRIIHRDIKLKNILLDKKWNPKIADFGTVQLFPDDIINLSMSKSMVAGTRGYMAPEINKTSCHRINEKVDVYSFGIVVLEIISGRQRFQPEEKHLCDWVCVAFSLEKDNKLSDLVDKTLEKANNLEQHQMQSVTKVALLCLQPNPESRPSMSNVLEMLLAEKIPSVPQTGETVVPIGIEIGSTI</sequence>
<accession>A0ABP1AFX6</accession>
<dbReference type="InterPro" id="IPR052059">
    <property type="entry name" value="CR_Ser/Thr_kinase"/>
</dbReference>
<dbReference type="Proteomes" id="UP001497522">
    <property type="component" value="Chromosome 12"/>
</dbReference>
<dbReference type="PROSITE" id="PS50011">
    <property type="entry name" value="PROTEIN_KINASE_DOM"/>
    <property type="match status" value="1"/>
</dbReference>
<organism evidence="8 9">
    <name type="scientific">Sphagnum jensenii</name>
    <dbReference type="NCBI Taxonomy" id="128206"/>
    <lineage>
        <taxon>Eukaryota</taxon>
        <taxon>Viridiplantae</taxon>
        <taxon>Streptophyta</taxon>
        <taxon>Embryophyta</taxon>
        <taxon>Bryophyta</taxon>
        <taxon>Sphagnophytina</taxon>
        <taxon>Sphagnopsida</taxon>
        <taxon>Sphagnales</taxon>
        <taxon>Sphagnaceae</taxon>
        <taxon>Sphagnum</taxon>
    </lineage>
</organism>
<dbReference type="Pfam" id="PF00069">
    <property type="entry name" value="Pkinase"/>
    <property type="match status" value="1"/>
</dbReference>
<evidence type="ECO:0000256" key="5">
    <source>
        <dbReference type="PROSITE-ProRule" id="PRU10141"/>
    </source>
</evidence>
<evidence type="ECO:0000313" key="9">
    <source>
        <dbReference type="Proteomes" id="UP001497522"/>
    </source>
</evidence>
<dbReference type="SUPFAM" id="SSF56112">
    <property type="entry name" value="Protein kinase-like (PK-like)"/>
    <property type="match status" value="1"/>
</dbReference>